<dbReference type="OrthoDB" id="9804077at2"/>
<evidence type="ECO:0000256" key="1">
    <source>
        <dbReference type="ARBA" id="ARBA00006767"/>
    </source>
</evidence>
<feature type="domain" description="S1 motif" evidence="7">
    <location>
        <begin position="276"/>
        <end position="345"/>
    </location>
</feature>
<name>A0A1M4THJ2_9BACL</name>
<keyword evidence="4 8" id="KW-0689">Ribosomal protein</keyword>
<dbReference type="CDD" id="cd05687">
    <property type="entry name" value="S1_RPS1_repeat_ec1_hs1"/>
    <property type="match status" value="1"/>
</dbReference>
<evidence type="ECO:0000256" key="3">
    <source>
        <dbReference type="ARBA" id="ARBA00022884"/>
    </source>
</evidence>
<dbReference type="InterPro" id="IPR050437">
    <property type="entry name" value="Ribos_protein_bS1-like"/>
</dbReference>
<organism evidence="8 9">
    <name type="scientific">Seinonella peptonophila</name>
    <dbReference type="NCBI Taxonomy" id="112248"/>
    <lineage>
        <taxon>Bacteria</taxon>
        <taxon>Bacillati</taxon>
        <taxon>Bacillota</taxon>
        <taxon>Bacilli</taxon>
        <taxon>Bacillales</taxon>
        <taxon>Thermoactinomycetaceae</taxon>
        <taxon>Seinonella</taxon>
    </lineage>
</organism>
<keyword evidence="2" id="KW-0677">Repeat</keyword>
<keyword evidence="3" id="KW-0694">RNA-binding</keyword>
<dbReference type="SUPFAM" id="SSF50249">
    <property type="entry name" value="Nucleic acid-binding proteins"/>
    <property type="match status" value="4"/>
</dbReference>
<dbReference type="GO" id="GO:0003735">
    <property type="term" value="F:structural constituent of ribosome"/>
    <property type="evidence" value="ECO:0007669"/>
    <property type="project" value="TreeGrafter"/>
</dbReference>
<dbReference type="Pfam" id="PF00575">
    <property type="entry name" value="S1"/>
    <property type="match status" value="4"/>
</dbReference>
<dbReference type="InterPro" id="IPR012340">
    <property type="entry name" value="NA-bd_OB-fold"/>
</dbReference>
<feature type="domain" description="S1 motif" evidence="7">
    <location>
        <begin position="191"/>
        <end position="259"/>
    </location>
</feature>
<feature type="domain" description="S1 motif" evidence="7">
    <location>
        <begin position="18"/>
        <end position="87"/>
    </location>
</feature>
<reference evidence="8 9" key="1">
    <citation type="submission" date="2016-11" db="EMBL/GenBank/DDBJ databases">
        <authorList>
            <person name="Jaros S."/>
            <person name="Januszkiewicz K."/>
            <person name="Wedrychowicz H."/>
        </authorList>
    </citation>
    <scope>NUCLEOTIDE SEQUENCE [LARGE SCALE GENOMIC DNA]</scope>
    <source>
        <strain evidence="8 9">DSM 44666</strain>
    </source>
</reference>
<dbReference type="Proteomes" id="UP000184476">
    <property type="component" value="Unassembled WGS sequence"/>
</dbReference>
<keyword evidence="5" id="KW-0687">Ribonucleoprotein</keyword>
<feature type="compositionally biased region" description="Basic and acidic residues" evidence="6">
    <location>
        <begin position="349"/>
        <end position="365"/>
    </location>
</feature>
<dbReference type="CDD" id="cd04465">
    <property type="entry name" value="S1_RPS1_repeat_ec2_hs2"/>
    <property type="match status" value="1"/>
</dbReference>
<dbReference type="FunFam" id="2.40.50.140:FF:000051">
    <property type="entry name" value="RNA-binding transcriptional accessory protein"/>
    <property type="match status" value="1"/>
</dbReference>
<dbReference type="InterPro" id="IPR035104">
    <property type="entry name" value="Ribosomal_protein_S1-like"/>
</dbReference>
<keyword evidence="9" id="KW-1185">Reference proteome</keyword>
<dbReference type="PROSITE" id="PS50126">
    <property type="entry name" value="S1"/>
    <property type="match status" value="4"/>
</dbReference>
<evidence type="ECO:0000256" key="2">
    <source>
        <dbReference type="ARBA" id="ARBA00022737"/>
    </source>
</evidence>
<sequence length="389" mass="43160">MSEEMKSGLSEVPTVQEGEVVTGKVIKVDTYQAFIDIGYKYDAIMPISEVSSLHIDKISDVLSEGDEVQVRVLRLQDDEEKCIVSKKAVDAEKAWQELQEKYESGETLTTTVVDIVKGGLVVDVGVRGFIPASLVELNYVEDFSDYKGRELSLKVIEIDPEKNKLILSRKAVLEKEAELRKDETLRSLEEGQVLEGTVQRLTDFGAFVDIGGVDGLVHVSELAWDRVEHPRDLLTEGDKVTVKVLNVDVETERISLSIKETTQGPWEQVSKEIQVGDVITGTVKRLVSFGAFVEVFPGVEGLVHISQISHRHIATPQEALKEGQEVKVKVLDIILDQKRISLSIKEVEGAAPAREEKKKPSKENENQSNASSGLNVTLGDVYPELRNLK</sequence>
<dbReference type="NCBIfam" id="NF005208">
    <property type="entry name" value="PRK06676.1"/>
    <property type="match status" value="1"/>
</dbReference>
<comment type="similarity">
    <text evidence="1">Belongs to the bacterial ribosomal protein bS1 family.</text>
</comment>
<feature type="region of interest" description="Disordered" evidence="6">
    <location>
        <begin position="349"/>
        <end position="389"/>
    </location>
</feature>
<dbReference type="PANTHER" id="PTHR10724:SF7">
    <property type="entry name" value="SMALL RIBOSOMAL SUBUNIT PROTEIN BS1C"/>
    <property type="match status" value="1"/>
</dbReference>
<dbReference type="EMBL" id="FQVL01000001">
    <property type="protein sequence ID" value="SHE43794.1"/>
    <property type="molecule type" value="Genomic_DNA"/>
</dbReference>
<evidence type="ECO:0000313" key="9">
    <source>
        <dbReference type="Proteomes" id="UP000184476"/>
    </source>
</evidence>
<evidence type="ECO:0000256" key="5">
    <source>
        <dbReference type="ARBA" id="ARBA00023274"/>
    </source>
</evidence>
<dbReference type="AlphaFoldDB" id="A0A1M4THJ2"/>
<dbReference type="InterPro" id="IPR003029">
    <property type="entry name" value="S1_domain"/>
</dbReference>
<dbReference type="GO" id="GO:0003729">
    <property type="term" value="F:mRNA binding"/>
    <property type="evidence" value="ECO:0007669"/>
    <property type="project" value="TreeGrafter"/>
</dbReference>
<dbReference type="PRINTS" id="PR00681">
    <property type="entry name" value="RIBOSOMALS1"/>
</dbReference>
<proteinExistence type="inferred from homology"/>
<feature type="domain" description="S1 motif" evidence="7">
    <location>
        <begin position="105"/>
        <end position="170"/>
    </location>
</feature>
<accession>A0A1M4THJ2</accession>
<evidence type="ECO:0000259" key="7">
    <source>
        <dbReference type="PROSITE" id="PS50126"/>
    </source>
</evidence>
<dbReference type="PANTHER" id="PTHR10724">
    <property type="entry name" value="30S RIBOSOMAL PROTEIN S1"/>
    <property type="match status" value="1"/>
</dbReference>
<dbReference type="CDD" id="cd05688">
    <property type="entry name" value="S1_RPS1_repeat_ec3"/>
    <property type="match status" value="1"/>
</dbReference>
<dbReference type="STRING" id="112248.SAMN05444392_101465"/>
<evidence type="ECO:0000256" key="4">
    <source>
        <dbReference type="ARBA" id="ARBA00022980"/>
    </source>
</evidence>
<dbReference type="FunFam" id="2.40.50.140:FF:000114">
    <property type="entry name" value="30S ribosomal protein S1"/>
    <property type="match status" value="1"/>
</dbReference>
<dbReference type="RefSeq" id="WP_073151327.1">
    <property type="nucleotide sequence ID" value="NZ_FQVL01000001.1"/>
</dbReference>
<dbReference type="Gene3D" id="2.40.50.140">
    <property type="entry name" value="Nucleic acid-binding proteins"/>
    <property type="match status" value="4"/>
</dbReference>
<protein>
    <submittedName>
        <fullName evidence="8">SSU ribosomal protein S1P</fullName>
    </submittedName>
</protein>
<dbReference type="SMART" id="SM00316">
    <property type="entry name" value="S1"/>
    <property type="match status" value="4"/>
</dbReference>
<dbReference type="GO" id="GO:0006412">
    <property type="term" value="P:translation"/>
    <property type="evidence" value="ECO:0007669"/>
    <property type="project" value="TreeGrafter"/>
</dbReference>
<gene>
    <name evidence="8" type="ORF">SAMN05444392_101465</name>
</gene>
<dbReference type="GO" id="GO:0022627">
    <property type="term" value="C:cytosolic small ribosomal subunit"/>
    <property type="evidence" value="ECO:0007669"/>
    <property type="project" value="TreeGrafter"/>
</dbReference>
<evidence type="ECO:0000256" key="6">
    <source>
        <dbReference type="SAM" id="MobiDB-lite"/>
    </source>
</evidence>
<evidence type="ECO:0000313" key="8">
    <source>
        <dbReference type="EMBL" id="SHE43794.1"/>
    </source>
</evidence>